<dbReference type="STRING" id="74557.A0A1W0A7X3"/>
<dbReference type="OrthoDB" id="75664at2759"/>
<dbReference type="PROSITE" id="PS51745">
    <property type="entry name" value="PB1"/>
    <property type="match status" value="1"/>
</dbReference>
<accession>A0A1W0A7X3</accession>
<name>A0A1W0A7X3_9STRA</name>
<dbReference type="CDD" id="cd05992">
    <property type="entry name" value="PB1"/>
    <property type="match status" value="1"/>
</dbReference>
<proteinExistence type="predicted"/>
<evidence type="ECO:0000313" key="3">
    <source>
        <dbReference type="Proteomes" id="UP000243217"/>
    </source>
</evidence>
<feature type="domain" description="PB1" evidence="1">
    <location>
        <begin position="5"/>
        <end position="89"/>
    </location>
</feature>
<evidence type="ECO:0000313" key="2">
    <source>
        <dbReference type="EMBL" id="OQS06335.1"/>
    </source>
</evidence>
<sequence>MEQRMTAIKIGFKGEIHRLRVDLASFTFTDLEKMFIDTFHLAQGAFVIQYKDNENDCLNVGSPSEFEEACNVFLSSGDVKSLRFVAVPSMEAAFHDNVADPILKIIESLVESLNQAMEKVKSEQWKQRGEQFAAKAQEKAQATGVVINEKMQQTGVVLNQAYQKTVEESKVAFEAAKKSLNEIEFDHLKKSLNDIDFDRLVKETSDGVKSAAETISAYAHQLVEEIQQLKERTTVPAAAPAPIVPEEVKEEAVEEVVIVPAPEEVVIPAVEEQVEEQVEAEWEQIPEDAPVVVLPEPTPEELKWAAQLALIREVFVDVDSDRAIALLEASNGDINVVLNSLFEM</sequence>
<dbReference type="EMBL" id="JNBS01000355">
    <property type="protein sequence ID" value="OQS06335.1"/>
    <property type="molecule type" value="Genomic_DNA"/>
</dbReference>
<dbReference type="SUPFAM" id="SSF54277">
    <property type="entry name" value="CAD &amp; PB1 domains"/>
    <property type="match status" value="1"/>
</dbReference>
<reference evidence="2 3" key="1">
    <citation type="journal article" date="2014" name="Genome Biol. Evol.">
        <title>The secreted proteins of Achlya hypogyna and Thraustotheca clavata identify the ancestral oomycete secretome and reveal gene acquisitions by horizontal gene transfer.</title>
        <authorList>
            <person name="Misner I."/>
            <person name="Blouin N."/>
            <person name="Leonard G."/>
            <person name="Richards T.A."/>
            <person name="Lane C.E."/>
        </authorList>
    </citation>
    <scope>NUCLEOTIDE SEQUENCE [LARGE SCALE GENOMIC DNA]</scope>
    <source>
        <strain evidence="2 3">ATCC 34112</strain>
    </source>
</reference>
<protein>
    <recommendedName>
        <fullName evidence="1">PB1 domain-containing protein</fullName>
    </recommendedName>
</protein>
<gene>
    <name evidence="2" type="ORF">THRCLA_01620</name>
</gene>
<dbReference type="Proteomes" id="UP000243217">
    <property type="component" value="Unassembled WGS sequence"/>
</dbReference>
<organism evidence="2 3">
    <name type="scientific">Thraustotheca clavata</name>
    <dbReference type="NCBI Taxonomy" id="74557"/>
    <lineage>
        <taxon>Eukaryota</taxon>
        <taxon>Sar</taxon>
        <taxon>Stramenopiles</taxon>
        <taxon>Oomycota</taxon>
        <taxon>Saprolegniomycetes</taxon>
        <taxon>Saprolegniales</taxon>
        <taxon>Achlyaceae</taxon>
        <taxon>Thraustotheca</taxon>
    </lineage>
</organism>
<comment type="caution">
    <text evidence="2">The sequence shown here is derived from an EMBL/GenBank/DDBJ whole genome shotgun (WGS) entry which is preliminary data.</text>
</comment>
<dbReference type="InterPro" id="IPR053793">
    <property type="entry name" value="PB1-like"/>
</dbReference>
<dbReference type="Pfam" id="PF00564">
    <property type="entry name" value="PB1"/>
    <property type="match status" value="1"/>
</dbReference>
<dbReference type="Gene3D" id="3.10.20.90">
    <property type="entry name" value="Phosphatidylinositol 3-kinase Catalytic Subunit, Chain A, domain 1"/>
    <property type="match status" value="1"/>
</dbReference>
<evidence type="ECO:0000259" key="1">
    <source>
        <dbReference type="PROSITE" id="PS51745"/>
    </source>
</evidence>
<dbReference type="InterPro" id="IPR000270">
    <property type="entry name" value="PB1_dom"/>
</dbReference>
<dbReference type="AlphaFoldDB" id="A0A1W0A7X3"/>
<dbReference type="SMART" id="SM00666">
    <property type="entry name" value="PB1"/>
    <property type="match status" value="1"/>
</dbReference>
<keyword evidence="3" id="KW-1185">Reference proteome</keyword>